<keyword evidence="4 6" id="KW-1133">Transmembrane helix</keyword>
<dbReference type="Pfam" id="PF13240">
    <property type="entry name" value="Zn_Ribbon_1"/>
    <property type="match status" value="1"/>
</dbReference>
<dbReference type="InterPro" id="IPR054529">
    <property type="entry name" value="TcaA_2nd"/>
</dbReference>
<evidence type="ECO:0000259" key="8">
    <source>
        <dbReference type="Pfam" id="PF22813"/>
    </source>
</evidence>
<dbReference type="GO" id="GO:0005886">
    <property type="term" value="C:plasma membrane"/>
    <property type="evidence" value="ECO:0007669"/>
    <property type="project" value="UniProtKB-SubCell"/>
</dbReference>
<dbReference type="InterPro" id="IPR026870">
    <property type="entry name" value="Zinc_ribbon_dom"/>
</dbReference>
<reference evidence="11" key="1">
    <citation type="submission" date="2021-11" db="EMBL/GenBank/DDBJ databases">
        <title>Clostridia strains as spoilage organisms.</title>
        <authorList>
            <person name="Wambui J."/>
            <person name="Stevens M.J.A."/>
            <person name="Stephan R."/>
        </authorList>
    </citation>
    <scope>NUCLEOTIDE SEQUENCE</scope>
    <source>
        <strain evidence="11">CF009</strain>
    </source>
</reference>
<organism evidence="11 12">
    <name type="scientific">Clostridium estertheticum</name>
    <dbReference type="NCBI Taxonomy" id="238834"/>
    <lineage>
        <taxon>Bacteria</taxon>
        <taxon>Bacillati</taxon>
        <taxon>Bacillota</taxon>
        <taxon>Clostridia</taxon>
        <taxon>Eubacteriales</taxon>
        <taxon>Clostridiaceae</taxon>
        <taxon>Clostridium</taxon>
    </lineage>
</organism>
<dbReference type="RefSeq" id="WP_216122777.1">
    <property type="nucleotide sequence ID" value="NZ_CP086239.1"/>
</dbReference>
<name>A0AA47EHR6_9CLOT</name>
<keyword evidence="5 6" id="KW-0472">Membrane</keyword>
<feature type="transmembrane region" description="Helical" evidence="6">
    <location>
        <begin position="138"/>
        <end position="157"/>
    </location>
</feature>
<proteinExistence type="predicted"/>
<dbReference type="InterPro" id="IPR054528">
    <property type="entry name" value="TcaA_5th"/>
</dbReference>
<dbReference type="Proteomes" id="UP001164733">
    <property type="component" value="Chromosome"/>
</dbReference>
<keyword evidence="2" id="KW-1003">Cell membrane</keyword>
<feature type="domain" description="TcaA 4th" evidence="10">
    <location>
        <begin position="339"/>
        <end position="404"/>
    </location>
</feature>
<evidence type="ECO:0000259" key="9">
    <source>
        <dbReference type="Pfam" id="PF22819"/>
    </source>
</evidence>
<feature type="domain" description="Zinc-ribbon" evidence="7">
    <location>
        <begin position="66"/>
        <end position="87"/>
    </location>
</feature>
<dbReference type="AlphaFoldDB" id="A0AA47EHR6"/>
<feature type="domain" description="TcaA second" evidence="8">
    <location>
        <begin position="163"/>
        <end position="258"/>
    </location>
</feature>
<evidence type="ECO:0000313" key="12">
    <source>
        <dbReference type="Proteomes" id="UP001164733"/>
    </source>
</evidence>
<dbReference type="InterPro" id="IPR054530">
    <property type="entry name" value="TcaA_4th"/>
</dbReference>
<evidence type="ECO:0000313" key="11">
    <source>
        <dbReference type="EMBL" id="WAG60419.1"/>
    </source>
</evidence>
<sequence>MPLLSRYSKIIILNGLSLDIMGSMLNGIKHLPTNVYTNFTVTIPYLDESAPLSTTTTIIGGLKLNFCTKCGNKIIDGTHFCTRCGNDLREESTIETESDHNVDLDTVNPELDYDMDLITTEPVDNATSNLKFSKKTKIFMSISIVLIILIVIIVNIGNSLSDPSKIVKRFEKDISSNNASDLASILYCNDSRLKLDSKSISPLLAYFKSNPTYYNKVDQDLKNNAYNPKDIDSIKLVNTLTLSSDGKTFLIFPKYKIYIKPSFITVTAPVKGVTFSINNTNIGESDSDNSTKEFGPYIPGAYTILANYKNLYVSSSTTYPLDLVTADNNIAKVNVLEDMKYINISSDTNYNDADIFVNGKNVNVKVKDATHFGPINNSSQIYATLSQGGKKLTSKNYKGSSFDSDLALSFEEASSELTDVKNKLNILLSQYDYAFVDAINNNNNPAAINNYVASGSQLYKLQEGYIISTAKSGIQETFISSYITKFNSISDDNKSGSFTSSESYIIYSKDGLSTPTTQSYVYGFQYNDASQTYQLTSIN</sequence>
<dbReference type="Pfam" id="PF22813">
    <property type="entry name" value="TcaA_2nd"/>
    <property type="match status" value="1"/>
</dbReference>
<dbReference type="EMBL" id="CP086239">
    <property type="protein sequence ID" value="WAG60419.1"/>
    <property type="molecule type" value="Genomic_DNA"/>
</dbReference>
<dbReference type="PANTHER" id="PTHR40038:SF1">
    <property type="entry name" value="MEMBRANE-ASSOCIATED PROTEIN TCAA"/>
    <property type="match status" value="1"/>
</dbReference>
<evidence type="ECO:0000256" key="3">
    <source>
        <dbReference type="ARBA" id="ARBA00022692"/>
    </source>
</evidence>
<evidence type="ECO:0000256" key="2">
    <source>
        <dbReference type="ARBA" id="ARBA00022475"/>
    </source>
</evidence>
<gene>
    <name evidence="11" type="ORF">LL038_23320</name>
</gene>
<dbReference type="PANTHER" id="PTHR40038">
    <property type="entry name" value="MEMBRANE-ASSOCIATED PROTEIN TCAA"/>
    <property type="match status" value="1"/>
</dbReference>
<evidence type="ECO:0000259" key="7">
    <source>
        <dbReference type="Pfam" id="PF13240"/>
    </source>
</evidence>
<feature type="domain" description="TcaA protein NTF2-like" evidence="9">
    <location>
        <begin position="422"/>
        <end position="539"/>
    </location>
</feature>
<evidence type="ECO:0000256" key="4">
    <source>
        <dbReference type="ARBA" id="ARBA00022989"/>
    </source>
</evidence>
<dbReference type="Pfam" id="PF22820">
    <property type="entry name" value="TcaA_3rd_4th"/>
    <property type="match status" value="1"/>
</dbReference>
<evidence type="ECO:0000256" key="1">
    <source>
        <dbReference type="ARBA" id="ARBA00004162"/>
    </source>
</evidence>
<accession>A0AA47EHR6</accession>
<comment type="subcellular location">
    <subcellularLocation>
        <location evidence="1">Cell membrane</location>
        <topology evidence="1">Single-pass membrane protein</topology>
    </subcellularLocation>
</comment>
<dbReference type="Pfam" id="PF22819">
    <property type="entry name" value="TcaA_5th"/>
    <property type="match status" value="1"/>
</dbReference>
<protein>
    <submittedName>
        <fullName evidence="11">Zinc-ribbon domain-containing protein</fullName>
    </submittedName>
</protein>
<evidence type="ECO:0000256" key="5">
    <source>
        <dbReference type="ARBA" id="ARBA00023136"/>
    </source>
</evidence>
<keyword evidence="3 6" id="KW-0812">Transmembrane</keyword>
<evidence type="ECO:0000259" key="10">
    <source>
        <dbReference type="Pfam" id="PF22820"/>
    </source>
</evidence>
<evidence type="ECO:0000256" key="6">
    <source>
        <dbReference type="SAM" id="Phobius"/>
    </source>
</evidence>